<dbReference type="AlphaFoldDB" id="A0A2B2FZ74"/>
<evidence type="ECO:0000313" key="1">
    <source>
        <dbReference type="EMBL" id="PES90696.1"/>
    </source>
</evidence>
<organism evidence="1 2">
    <name type="scientific">Bacillus cereus</name>
    <dbReference type="NCBI Taxonomy" id="1396"/>
    <lineage>
        <taxon>Bacteria</taxon>
        <taxon>Bacillati</taxon>
        <taxon>Bacillota</taxon>
        <taxon>Bacilli</taxon>
        <taxon>Bacillales</taxon>
        <taxon>Bacillaceae</taxon>
        <taxon>Bacillus</taxon>
        <taxon>Bacillus cereus group</taxon>
    </lineage>
</organism>
<name>A0A2B2FZ74_BACCE</name>
<accession>A0A2B2FZ74</accession>
<dbReference type="EMBL" id="NTZF01000033">
    <property type="protein sequence ID" value="PES90696.1"/>
    <property type="molecule type" value="Genomic_DNA"/>
</dbReference>
<sequence>MFIGKKTTRVAGNEIDKILVDIDNITQSKIDRVCDRIDSELNSCGRELGNSIQTLQQIKALMDRLVAQVGQNAPDHVQVLVQSIAQEVMSKVNGSIENQAEVQRNIKDVDKYTNEIDSLTDEIDSLTNKIDELTDKFQG</sequence>
<gene>
    <name evidence="1" type="ORF">CN491_23925</name>
</gene>
<dbReference type="SUPFAM" id="SSF58104">
    <property type="entry name" value="Methyl-accepting chemotaxis protein (MCP) signaling domain"/>
    <property type="match status" value="1"/>
</dbReference>
<dbReference type="Proteomes" id="UP000220900">
    <property type="component" value="Unassembled WGS sequence"/>
</dbReference>
<evidence type="ECO:0000313" key="2">
    <source>
        <dbReference type="Proteomes" id="UP000220900"/>
    </source>
</evidence>
<comment type="caution">
    <text evidence="1">The sequence shown here is derived from an EMBL/GenBank/DDBJ whole genome shotgun (WGS) entry which is preliminary data.</text>
</comment>
<reference evidence="1 2" key="1">
    <citation type="submission" date="2017-09" db="EMBL/GenBank/DDBJ databases">
        <title>Large-scale bioinformatics analysis of Bacillus genomes uncovers conserved roles of natural products in bacterial physiology.</title>
        <authorList>
            <consortium name="Agbiome Team Llc"/>
            <person name="Bleich R.M."/>
            <person name="Grubbs K.J."/>
            <person name="Santa Maria K.C."/>
            <person name="Allen S.E."/>
            <person name="Farag S."/>
            <person name="Shank E.A."/>
            <person name="Bowers A."/>
        </authorList>
    </citation>
    <scope>NUCLEOTIDE SEQUENCE [LARGE SCALE GENOMIC DNA]</scope>
    <source>
        <strain evidence="1 2">AFS002368</strain>
    </source>
</reference>
<protein>
    <recommendedName>
        <fullName evidence="3">t-SNARE coiled-coil homology domain-containing protein</fullName>
    </recommendedName>
</protein>
<dbReference type="RefSeq" id="WP_098269468.1">
    <property type="nucleotide sequence ID" value="NZ_JAVIVZ010000001.1"/>
</dbReference>
<evidence type="ECO:0008006" key="3">
    <source>
        <dbReference type="Google" id="ProtNLM"/>
    </source>
</evidence>
<proteinExistence type="predicted"/>